<reference evidence="2" key="1">
    <citation type="submission" date="2020-01" db="EMBL/GenBank/DDBJ databases">
        <title>Caldichromatium gen. nov., sp. nov., a thermophilic purple sulfur bacterium member of the family Chromatiaceae isolated from Nakabusa hot spring, Japan.</title>
        <authorList>
            <person name="Saini M.K."/>
            <person name="Hanada S."/>
            <person name="Tank M."/>
        </authorList>
    </citation>
    <scope>NUCLEOTIDE SEQUENCE [LARGE SCALE GENOMIC DNA]</scope>
    <source>
        <strain evidence="2">No.7</strain>
    </source>
</reference>
<protein>
    <submittedName>
        <fullName evidence="1">Methyl-accepting chemotaxis protein</fullName>
    </submittedName>
</protein>
<dbReference type="SUPFAM" id="SSF58104">
    <property type="entry name" value="Methyl-accepting chemotaxis protein (MCP) signaling domain"/>
    <property type="match status" value="1"/>
</dbReference>
<proteinExistence type="predicted"/>
<dbReference type="EMBL" id="CP048029">
    <property type="protein sequence ID" value="QIK38641.1"/>
    <property type="molecule type" value="Genomic_DNA"/>
</dbReference>
<dbReference type="RefSeq" id="WP_166271506.1">
    <property type="nucleotide sequence ID" value="NZ_CP048029.1"/>
</dbReference>
<organism evidence="1 2">
    <name type="scientific">Caldichromatium japonicum</name>
    <dbReference type="NCBI Taxonomy" id="2699430"/>
    <lineage>
        <taxon>Bacteria</taxon>
        <taxon>Pseudomonadati</taxon>
        <taxon>Pseudomonadota</taxon>
        <taxon>Gammaproteobacteria</taxon>
        <taxon>Chromatiales</taxon>
        <taxon>Chromatiaceae</taxon>
        <taxon>Caldichromatium</taxon>
    </lineage>
</organism>
<name>A0A6G7VF41_9GAMM</name>
<evidence type="ECO:0000313" key="1">
    <source>
        <dbReference type="EMBL" id="QIK38641.1"/>
    </source>
</evidence>
<dbReference type="KEGG" id="cjap:GWK36_12345"/>
<dbReference type="Proteomes" id="UP000502699">
    <property type="component" value="Chromosome"/>
</dbReference>
<evidence type="ECO:0000313" key="2">
    <source>
        <dbReference type="Proteomes" id="UP000502699"/>
    </source>
</evidence>
<dbReference type="Gene3D" id="1.10.287.950">
    <property type="entry name" value="Methyl-accepting chemotaxis protein"/>
    <property type="match status" value="1"/>
</dbReference>
<sequence length="105" mass="11441">MNAAVSVMHGNRDRAQNSLAHYGQTLAHLNAFTQAILTVAEMTQQIASAAEEQSRMAEEIAVTINQATVLAQEHAQTADSVFSQGSRPCDLASGLRKQVDHFRLY</sequence>
<accession>A0A6G7VF41</accession>
<dbReference type="AlphaFoldDB" id="A0A6G7VF41"/>
<keyword evidence="2" id="KW-1185">Reference proteome</keyword>
<gene>
    <name evidence="1" type="ORF">GWK36_12345</name>
</gene>